<evidence type="ECO:0000256" key="11">
    <source>
        <dbReference type="PROSITE-ProRule" id="PRU00042"/>
    </source>
</evidence>
<keyword evidence="5 11" id="KW-0863">Zinc-finger</keyword>
<keyword evidence="8" id="KW-0238">DNA-binding</keyword>
<dbReference type="Pfam" id="PF00096">
    <property type="entry name" value="zf-C2H2"/>
    <property type="match status" value="1"/>
</dbReference>
<evidence type="ECO:0000256" key="4">
    <source>
        <dbReference type="ARBA" id="ARBA00022737"/>
    </source>
</evidence>
<feature type="domain" description="C2H2-type" evidence="12">
    <location>
        <begin position="86"/>
        <end position="114"/>
    </location>
</feature>
<keyword evidence="6" id="KW-0862">Zinc</keyword>
<dbReference type="InterPro" id="IPR013087">
    <property type="entry name" value="Znf_C2H2_type"/>
</dbReference>
<dbReference type="PANTHER" id="PTHR23235:SF120">
    <property type="entry name" value="KRUPPEL-LIKE FACTOR 15"/>
    <property type="match status" value="1"/>
</dbReference>
<keyword evidence="10" id="KW-0539">Nucleus</keyword>
<dbReference type="GO" id="GO:0008270">
    <property type="term" value="F:zinc ion binding"/>
    <property type="evidence" value="ECO:0007669"/>
    <property type="project" value="UniProtKB-KW"/>
</dbReference>
<feature type="domain" description="C2H2-type" evidence="12">
    <location>
        <begin position="57"/>
        <end position="84"/>
    </location>
</feature>
<organism evidence="13 14">
    <name type="scientific">Pyrocoelia pectoralis</name>
    <dbReference type="NCBI Taxonomy" id="417401"/>
    <lineage>
        <taxon>Eukaryota</taxon>
        <taxon>Metazoa</taxon>
        <taxon>Ecdysozoa</taxon>
        <taxon>Arthropoda</taxon>
        <taxon>Hexapoda</taxon>
        <taxon>Insecta</taxon>
        <taxon>Pterygota</taxon>
        <taxon>Neoptera</taxon>
        <taxon>Endopterygota</taxon>
        <taxon>Coleoptera</taxon>
        <taxon>Polyphaga</taxon>
        <taxon>Elateriformia</taxon>
        <taxon>Elateroidea</taxon>
        <taxon>Lampyridae</taxon>
        <taxon>Lampyrinae</taxon>
        <taxon>Pyrocoelia</taxon>
    </lineage>
</organism>
<evidence type="ECO:0000256" key="6">
    <source>
        <dbReference type="ARBA" id="ARBA00022833"/>
    </source>
</evidence>
<evidence type="ECO:0000256" key="1">
    <source>
        <dbReference type="ARBA" id="ARBA00004123"/>
    </source>
</evidence>
<dbReference type="PANTHER" id="PTHR23235">
    <property type="entry name" value="KRUEPPEL-LIKE TRANSCRIPTION FACTOR"/>
    <property type="match status" value="1"/>
</dbReference>
<dbReference type="GO" id="GO:0000978">
    <property type="term" value="F:RNA polymerase II cis-regulatory region sequence-specific DNA binding"/>
    <property type="evidence" value="ECO:0007669"/>
    <property type="project" value="TreeGrafter"/>
</dbReference>
<dbReference type="InterPro" id="IPR036236">
    <property type="entry name" value="Znf_C2H2_sf"/>
</dbReference>
<reference evidence="13 14" key="1">
    <citation type="journal article" date="2024" name="Insects">
        <title>An Improved Chromosome-Level Genome Assembly of the Firefly Pyrocoelia pectoralis.</title>
        <authorList>
            <person name="Fu X."/>
            <person name="Meyer-Rochow V.B."/>
            <person name="Ballantyne L."/>
            <person name="Zhu X."/>
        </authorList>
    </citation>
    <scope>NUCLEOTIDE SEQUENCE [LARGE SCALE GENOMIC DNA]</scope>
    <source>
        <strain evidence="13">XCY_ONT2</strain>
    </source>
</reference>
<dbReference type="SUPFAM" id="SSF57667">
    <property type="entry name" value="beta-beta-alpha zinc fingers"/>
    <property type="match status" value="1"/>
</dbReference>
<comment type="caution">
    <text evidence="13">The sequence shown here is derived from an EMBL/GenBank/DDBJ whole genome shotgun (WGS) entry which is preliminary data.</text>
</comment>
<dbReference type="GO" id="GO:0000981">
    <property type="term" value="F:DNA-binding transcription factor activity, RNA polymerase II-specific"/>
    <property type="evidence" value="ECO:0007669"/>
    <property type="project" value="TreeGrafter"/>
</dbReference>
<keyword evidence="7" id="KW-0805">Transcription regulation</keyword>
<dbReference type="Gene3D" id="3.30.160.60">
    <property type="entry name" value="Classic Zinc Finger"/>
    <property type="match status" value="1"/>
</dbReference>
<keyword evidence="3" id="KW-0479">Metal-binding</keyword>
<evidence type="ECO:0000256" key="9">
    <source>
        <dbReference type="ARBA" id="ARBA00023163"/>
    </source>
</evidence>
<evidence type="ECO:0000256" key="3">
    <source>
        <dbReference type="ARBA" id="ARBA00022723"/>
    </source>
</evidence>
<evidence type="ECO:0000259" key="12">
    <source>
        <dbReference type="PROSITE" id="PS50157"/>
    </source>
</evidence>
<gene>
    <name evidence="13" type="ORF">RI129_008159</name>
</gene>
<comment type="subcellular location">
    <subcellularLocation>
        <location evidence="1">Nucleus</location>
    </subcellularLocation>
</comment>
<proteinExistence type="inferred from homology"/>
<evidence type="ECO:0000256" key="10">
    <source>
        <dbReference type="ARBA" id="ARBA00023242"/>
    </source>
</evidence>
<dbReference type="FunFam" id="3.30.160.60:FF:000075">
    <property type="entry name" value="Putative zinc finger protein 536"/>
    <property type="match status" value="1"/>
</dbReference>
<dbReference type="PROSITE" id="PS50157">
    <property type="entry name" value="ZINC_FINGER_C2H2_2"/>
    <property type="match status" value="2"/>
</dbReference>
<dbReference type="EMBL" id="JAVRBK010000006">
    <property type="protein sequence ID" value="KAK5641992.1"/>
    <property type="molecule type" value="Genomic_DNA"/>
</dbReference>
<accession>A0AAN7ZH46</accession>
<dbReference type="SMART" id="SM00355">
    <property type="entry name" value="ZnF_C2H2"/>
    <property type="match status" value="2"/>
</dbReference>
<dbReference type="AlphaFoldDB" id="A0AAN7ZH46"/>
<sequence length="143" mass="16609">MPRPWETWSSNFPLPLLLMHENLKKSILSVTNSTLDLSLNKSAKNPNPQSDTESSGFACNVCGRIYKLKSSLRNHQKWECGKDPQFKCPHCNYKAKQKMHLARHMERMHKGSSQQMNKSRVNNKEVQTEFLKRKLAPCHFVQL</sequence>
<dbReference type="Pfam" id="PF13909">
    <property type="entry name" value="zf-H2C2_5"/>
    <property type="match status" value="1"/>
</dbReference>
<evidence type="ECO:0000313" key="13">
    <source>
        <dbReference type="EMBL" id="KAK5641992.1"/>
    </source>
</evidence>
<dbReference type="Proteomes" id="UP001329430">
    <property type="component" value="Chromosome 6"/>
</dbReference>
<evidence type="ECO:0000256" key="7">
    <source>
        <dbReference type="ARBA" id="ARBA00023015"/>
    </source>
</evidence>
<comment type="similarity">
    <text evidence="2">Belongs to the krueppel C2H2-type zinc-finger protein family.</text>
</comment>
<evidence type="ECO:0000256" key="5">
    <source>
        <dbReference type="ARBA" id="ARBA00022771"/>
    </source>
</evidence>
<keyword evidence="14" id="KW-1185">Reference proteome</keyword>
<keyword evidence="4" id="KW-0677">Repeat</keyword>
<name>A0AAN7ZH46_9COLE</name>
<keyword evidence="9" id="KW-0804">Transcription</keyword>
<evidence type="ECO:0000256" key="2">
    <source>
        <dbReference type="ARBA" id="ARBA00006991"/>
    </source>
</evidence>
<dbReference type="GO" id="GO:0005634">
    <property type="term" value="C:nucleus"/>
    <property type="evidence" value="ECO:0007669"/>
    <property type="project" value="UniProtKB-SubCell"/>
</dbReference>
<evidence type="ECO:0000313" key="14">
    <source>
        <dbReference type="Proteomes" id="UP001329430"/>
    </source>
</evidence>
<protein>
    <recommendedName>
        <fullName evidence="12">C2H2-type domain-containing protein</fullName>
    </recommendedName>
</protein>
<evidence type="ECO:0000256" key="8">
    <source>
        <dbReference type="ARBA" id="ARBA00023125"/>
    </source>
</evidence>